<dbReference type="RefSeq" id="WP_186934441.1">
    <property type="nucleotide sequence ID" value="NZ_JACOPS010000001.1"/>
</dbReference>
<accession>A0ABR7HHP0</accession>
<evidence type="ECO:0000313" key="2">
    <source>
        <dbReference type="EMBL" id="MBC5727012.1"/>
    </source>
</evidence>
<name>A0ABR7HHP0_9FIRM</name>
<dbReference type="Gene3D" id="3.90.1720.10">
    <property type="entry name" value="endopeptidase domain like (from Nostoc punctiforme)"/>
    <property type="match status" value="1"/>
</dbReference>
<protein>
    <recommendedName>
        <fullName evidence="4">NlpC/P60 domain-containing protein</fullName>
    </recommendedName>
</protein>
<evidence type="ECO:0000256" key="1">
    <source>
        <dbReference type="SAM" id="Phobius"/>
    </source>
</evidence>
<evidence type="ECO:0008006" key="4">
    <source>
        <dbReference type="Google" id="ProtNLM"/>
    </source>
</evidence>
<proteinExistence type="predicted"/>
<dbReference type="Proteomes" id="UP000636755">
    <property type="component" value="Unassembled WGS sequence"/>
</dbReference>
<dbReference type="EMBL" id="JACOPS010000001">
    <property type="protein sequence ID" value="MBC5727012.1"/>
    <property type="molecule type" value="Genomic_DNA"/>
</dbReference>
<gene>
    <name evidence="2" type="ORF">H8R91_00440</name>
</gene>
<evidence type="ECO:0000313" key="3">
    <source>
        <dbReference type="Proteomes" id="UP000636755"/>
    </source>
</evidence>
<reference evidence="2 3" key="1">
    <citation type="submission" date="2020-08" db="EMBL/GenBank/DDBJ databases">
        <title>Genome public.</title>
        <authorList>
            <person name="Liu C."/>
            <person name="Sun Q."/>
        </authorList>
    </citation>
    <scope>NUCLEOTIDE SEQUENCE [LARGE SCALE GENOMIC DNA]</scope>
    <source>
        <strain evidence="2 3">NSJ-71</strain>
    </source>
</reference>
<keyword evidence="3" id="KW-1185">Reference proteome</keyword>
<feature type="transmembrane region" description="Helical" evidence="1">
    <location>
        <begin position="25"/>
        <end position="48"/>
    </location>
</feature>
<keyword evidence="1" id="KW-0812">Transmembrane</keyword>
<dbReference type="InterPro" id="IPR038765">
    <property type="entry name" value="Papain-like_cys_pep_sf"/>
</dbReference>
<organism evidence="2 3">
    <name type="scientific">Ruminococcus intestinalis</name>
    <dbReference type="NCBI Taxonomy" id="2763066"/>
    <lineage>
        <taxon>Bacteria</taxon>
        <taxon>Bacillati</taxon>
        <taxon>Bacillota</taxon>
        <taxon>Clostridia</taxon>
        <taxon>Eubacteriales</taxon>
        <taxon>Oscillospiraceae</taxon>
        <taxon>Ruminococcus</taxon>
    </lineage>
</organism>
<keyword evidence="1" id="KW-1133">Transmembrane helix</keyword>
<dbReference type="SUPFAM" id="SSF54001">
    <property type="entry name" value="Cysteine proteinases"/>
    <property type="match status" value="1"/>
</dbReference>
<comment type="caution">
    <text evidence="2">The sequence shown here is derived from an EMBL/GenBank/DDBJ whole genome shotgun (WGS) entry which is preliminary data.</text>
</comment>
<sequence>MSATIGAALKKIAVALLTDKKVIKIIGGIIIGIIIIVVMPIVAVVSVFNGSMDIDTDKLQSIQENISAEQMENLQLINDTMTEVENQLKNKKLSDYNTQAEVIYLFSLSDKSEDENFVKNFVSCFKKNQSDEDLIKAVNQKFGTEIKYYEFQKMMQSIKGAEISTVGFTDKTTKNNLDLVKWCENAHKNGWGYVYGGYGQICTKQYLDQQASLFPGNNEAGGEMRQVGEKWLGKRVCDCIGLIKSYAWYNADSGEIVAGSNGFTDCGANSIWSNVTESGPISNMPDTPGLAVWMDGHIGVYIGNGEVIEAQGTAYGVVKTELNGRGWTKWLKIPNIKYVNQSNKK</sequence>
<keyword evidence="1" id="KW-0472">Membrane</keyword>